<evidence type="ECO:0000313" key="2">
    <source>
        <dbReference type="Proteomes" id="UP001239111"/>
    </source>
</evidence>
<sequence length="395" mass="46134">MHNVFGGNSKKLSELWFDPKYAGEDFNISHLVKIADERLSTIKPPSFVTRRPRSIETHSPYWKISEHYYWFFDYSIPVLSDLLPPLYFEHYKCYVLAMRILHSSEITHEMQLQAQQLIHELLSRFSVLYGERNETCNAHCTAHLVEITRRFGPIWTVSCFLLENLNGTVKDFVTSSKKPELQTFSNLDLHIKLHTLRYEWLKPNTIAYTFFENTIGPKRRMKLIKIDDTVSAVGKVSRLKSTERLKILTENNLNGSNVFSFRKIYKQKMIFTSADDERERETESHYVKFKCRSRECDRNLCFGIVLRYYHVTNCICDHVCACTGKSYALIKKLRTQLPFSVCIPGASIEYIHECLEVLDLVQPVKIHDIIDICFHVTLENGKSYICESINNFGVE</sequence>
<dbReference type="Proteomes" id="UP001239111">
    <property type="component" value="Chromosome 3"/>
</dbReference>
<dbReference type="EMBL" id="CM056743">
    <property type="protein sequence ID" value="KAJ8673629.1"/>
    <property type="molecule type" value="Genomic_DNA"/>
</dbReference>
<comment type="caution">
    <text evidence="1">The sequence shown here is derived from an EMBL/GenBank/DDBJ whole genome shotgun (WGS) entry which is preliminary data.</text>
</comment>
<proteinExistence type="predicted"/>
<evidence type="ECO:0000313" key="1">
    <source>
        <dbReference type="EMBL" id="KAJ8673629.1"/>
    </source>
</evidence>
<keyword evidence="2" id="KW-1185">Reference proteome</keyword>
<accession>A0ACC2NQV5</accession>
<protein>
    <submittedName>
        <fullName evidence="1">Uncharacterized protein</fullName>
    </submittedName>
</protein>
<name>A0ACC2NQV5_9HYME</name>
<organism evidence="1 2">
    <name type="scientific">Eretmocerus hayati</name>
    <dbReference type="NCBI Taxonomy" id="131215"/>
    <lineage>
        <taxon>Eukaryota</taxon>
        <taxon>Metazoa</taxon>
        <taxon>Ecdysozoa</taxon>
        <taxon>Arthropoda</taxon>
        <taxon>Hexapoda</taxon>
        <taxon>Insecta</taxon>
        <taxon>Pterygota</taxon>
        <taxon>Neoptera</taxon>
        <taxon>Endopterygota</taxon>
        <taxon>Hymenoptera</taxon>
        <taxon>Apocrita</taxon>
        <taxon>Proctotrupomorpha</taxon>
        <taxon>Chalcidoidea</taxon>
        <taxon>Aphelinidae</taxon>
        <taxon>Aphelininae</taxon>
        <taxon>Eretmocerus</taxon>
    </lineage>
</organism>
<gene>
    <name evidence="1" type="ORF">QAD02_004891</name>
</gene>
<reference evidence="1" key="1">
    <citation type="submission" date="2023-04" db="EMBL/GenBank/DDBJ databases">
        <title>A chromosome-level genome assembly of the parasitoid wasp Eretmocerus hayati.</title>
        <authorList>
            <person name="Zhong Y."/>
            <person name="Liu S."/>
            <person name="Liu Y."/>
        </authorList>
    </citation>
    <scope>NUCLEOTIDE SEQUENCE</scope>
    <source>
        <strain evidence="1">ZJU_SS_LIU_2023</strain>
    </source>
</reference>